<accession>A0A8J3GQA4</accession>
<evidence type="ECO:0000313" key="2">
    <source>
        <dbReference type="Proteomes" id="UP000617531"/>
    </source>
</evidence>
<comment type="caution">
    <text evidence="1">The sequence shown here is derived from an EMBL/GenBank/DDBJ whole genome shotgun (WGS) entry which is preliminary data.</text>
</comment>
<evidence type="ECO:0000313" key="1">
    <source>
        <dbReference type="EMBL" id="GHF15409.1"/>
    </source>
</evidence>
<organism evidence="1 2">
    <name type="scientific">Pseudolysinimonas yzui</name>
    <dbReference type="NCBI Taxonomy" id="2708254"/>
    <lineage>
        <taxon>Bacteria</taxon>
        <taxon>Bacillati</taxon>
        <taxon>Actinomycetota</taxon>
        <taxon>Actinomycetes</taxon>
        <taxon>Micrococcales</taxon>
        <taxon>Microbacteriaceae</taxon>
        <taxon>Pseudolysinimonas</taxon>
    </lineage>
</organism>
<dbReference type="RefSeq" id="WP_191282882.1">
    <property type="nucleotide sequence ID" value="NZ_BNAI01000002.1"/>
</dbReference>
<dbReference type="PANTHER" id="PTHR43179">
    <property type="entry name" value="RHAMNOSYLTRANSFERASE WBBL"/>
    <property type="match status" value="1"/>
</dbReference>
<dbReference type="InterPro" id="IPR029044">
    <property type="entry name" value="Nucleotide-diphossugar_trans"/>
</dbReference>
<keyword evidence="2" id="KW-1185">Reference proteome</keyword>
<gene>
    <name evidence="1" type="ORF">GCM10011600_15510</name>
</gene>
<sequence>MTAARVGVVTVAYESGESLEAFLASIPGAASEPVEVVVVENASAGAAEARATAERHGARFLQLAENRGYGGGVNAGVELLGDVEFVLVSNPDTVLGAGSLDTLVARGRSRPEAAALGPLVRDAGGAVYPSARRLPSLREGLGHALFVNLWPMNPWTRAYRQAAADIREREAGWLSGSCVLVRRDVFAELGGFDEAYFMYFEDVDLGARITRAGRVNLYVPDAEVTHTGAHSTRRSASRMRAAHHDSAYRYLARRYTAWYLWPLRVALKLGLGIRKRLPSGGEVPDA</sequence>
<dbReference type="SUPFAM" id="SSF53448">
    <property type="entry name" value="Nucleotide-diphospho-sugar transferases"/>
    <property type="match status" value="1"/>
</dbReference>
<proteinExistence type="predicted"/>
<dbReference type="AlphaFoldDB" id="A0A8J3GQA4"/>
<dbReference type="EMBL" id="BNAI01000002">
    <property type="protein sequence ID" value="GHF15409.1"/>
    <property type="molecule type" value="Genomic_DNA"/>
</dbReference>
<reference evidence="1" key="2">
    <citation type="submission" date="2020-09" db="EMBL/GenBank/DDBJ databases">
        <authorList>
            <person name="Sun Q."/>
            <person name="Zhou Y."/>
        </authorList>
    </citation>
    <scope>NUCLEOTIDE SEQUENCE</scope>
    <source>
        <strain evidence="1">CGMCC 1.16548</strain>
    </source>
</reference>
<name>A0A8J3GQA4_9MICO</name>
<dbReference type="GO" id="GO:0016740">
    <property type="term" value="F:transferase activity"/>
    <property type="evidence" value="ECO:0007669"/>
    <property type="project" value="UniProtKB-KW"/>
</dbReference>
<protein>
    <submittedName>
        <fullName evidence="1">Glycosyl transferase</fullName>
    </submittedName>
</protein>
<reference evidence="1" key="1">
    <citation type="journal article" date="2014" name="Int. J. Syst. Evol. Microbiol.">
        <title>Complete genome sequence of Corynebacterium casei LMG S-19264T (=DSM 44701T), isolated from a smear-ripened cheese.</title>
        <authorList>
            <consortium name="US DOE Joint Genome Institute (JGI-PGF)"/>
            <person name="Walter F."/>
            <person name="Albersmeier A."/>
            <person name="Kalinowski J."/>
            <person name="Ruckert C."/>
        </authorList>
    </citation>
    <scope>NUCLEOTIDE SEQUENCE</scope>
    <source>
        <strain evidence="1">CGMCC 1.16548</strain>
    </source>
</reference>
<dbReference type="Proteomes" id="UP000617531">
    <property type="component" value="Unassembled WGS sequence"/>
</dbReference>
<dbReference type="Gene3D" id="3.90.550.10">
    <property type="entry name" value="Spore Coat Polysaccharide Biosynthesis Protein SpsA, Chain A"/>
    <property type="match status" value="1"/>
</dbReference>
<keyword evidence="1" id="KW-0808">Transferase</keyword>
<dbReference type="Pfam" id="PF13641">
    <property type="entry name" value="Glyco_tranf_2_3"/>
    <property type="match status" value="1"/>
</dbReference>
<dbReference type="PANTHER" id="PTHR43179:SF7">
    <property type="entry name" value="RHAMNOSYLTRANSFERASE WBBL"/>
    <property type="match status" value="1"/>
</dbReference>